<evidence type="ECO:0000256" key="4">
    <source>
        <dbReference type="ARBA" id="ARBA00023134"/>
    </source>
</evidence>
<dbReference type="AlphaFoldDB" id="A0A7S2TRG9"/>
<evidence type="ECO:0000256" key="1">
    <source>
        <dbReference type="ARBA" id="ARBA00005429"/>
    </source>
</evidence>
<evidence type="ECO:0000313" key="6">
    <source>
        <dbReference type="EMBL" id="CAD9766949.1"/>
    </source>
</evidence>
<dbReference type="EMBL" id="HBHP01018399">
    <property type="protein sequence ID" value="CAD9766949.1"/>
    <property type="molecule type" value="Transcribed_RNA"/>
</dbReference>
<dbReference type="GO" id="GO:0016020">
    <property type="term" value="C:membrane"/>
    <property type="evidence" value="ECO:0007669"/>
    <property type="project" value="InterPro"/>
</dbReference>
<accession>A0A7S2TRG9</accession>
<reference evidence="6" key="1">
    <citation type="submission" date="2021-01" db="EMBL/GenBank/DDBJ databases">
        <authorList>
            <person name="Corre E."/>
            <person name="Pelletier E."/>
            <person name="Niang G."/>
            <person name="Scheremetjew M."/>
            <person name="Finn R."/>
            <person name="Kale V."/>
            <person name="Holt S."/>
            <person name="Cochrane G."/>
            <person name="Meng A."/>
            <person name="Brown T."/>
            <person name="Cohen L."/>
        </authorList>
    </citation>
    <scope>NUCLEOTIDE SEQUENCE</scope>
    <source>
        <strain evidence="6">CCMP622</strain>
    </source>
</reference>
<dbReference type="Pfam" id="PF05049">
    <property type="entry name" value="IIGP"/>
    <property type="match status" value="1"/>
</dbReference>
<keyword evidence="3" id="KW-0378">Hydrolase</keyword>
<evidence type="ECO:0000256" key="2">
    <source>
        <dbReference type="ARBA" id="ARBA00022741"/>
    </source>
</evidence>
<dbReference type="InterPro" id="IPR007743">
    <property type="entry name" value="Immunity-related_GTPase-like"/>
</dbReference>
<sequence>MASRATAGFRPAVNAPGRVLRGNNRLPACNRMVQRRQPLQPVRVESDYWLRGQSASVVDATQAEEFGNMDAEFWNDVVRRDSRGLPEDVSTAVSTSAKELQSILGEFANGPRMLSLAFELDPMPWWTFSDLYMRLNILKEYGEASYGEKNVLLIDDSLDYQREPIDLGPNWVVGRISECDYLDFSGAKHLFVYGADISNPNMLEGAIGQASKTAKGDLICINCKFGYIGDPDGRAMRARAKEWFHGGMDTVDLLMFPVHKLDEECRGSSADLMGDETLAYPMPQWLKEAGYKGTANMAISGCSGTGKSSFMNAMRGIEAGDEGAAAVGNIETTMIATPYTFTDAACALMSEGQSCSGASHFRLWDLPGAGTPKFPLNSYLRVMGIKYFDLVTVIAAGRYTETDLTLMKEMARNNVPFFAVRTKIDLEIENAEWDMGMSEAETMDVIREDLRMNTGLPDDRIFLLSSREPDKYDFPKLKAAMNRIMQSGIEDKVDRALRRKLFTRRYFNTLVNVDDFQHADA</sequence>
<dbReference type="PANTHER" id="PTHR32341">
    <property type="entry name" value="INTERFERON-INDUCIBLE GTPASE"/>
    <property type="match status" value="1"/>
</dbReference>
<protein>
    <recommendedName>
        <fullName evidence="5">IRG-type G domain-containing protein</fullName>
    </recommendedName>
</protein>
<dbReference type="PANTHER" id="PTHR32341:SF10">
    <property type="entry name" value="INTERFERON-INDUCIBLE GTPASE 5"/>
    <property type="match status" value="1"/>
</dbReference>
<name>A0A7S2TRG9_9EUKA</name>
<dbReference type="InterPro" id="IPR051515">
    <property type="entry name" value="IRG"/>
</dbReference>
<dbReference type="InterPro" id="IPR027417">
    <property type="entry name" value="P-loop_NTPase"/>
</dbReference>
<proteinExistence type="inferred from homology"/>
<dbReference type="GO" id="GO:0016787">
    <property type="term" value="F:hydrolase activity"/>
    <property type="evidence" value="ECO:0007669"/>
    <property type="project" value="UniProtKB-KW"/>
</dbReference>
<keyword evidence="4" id="KW-0342">GTP-binding</keyword>
<feature type="domain" description="IRG-type G" evidence="5">
    <location>
        <begin position="293"/>
        <end position="484"/>
    </location>
</feature>
<evidence type="ECO:0000256" key="3">
    <source>
        <dbReference type="ARBA" id="ARBA00022801"/>
    </source>
</evidence>
<dbReference type="PROSITE" id="PS51716">
    <property type="entry name" value="G_IRG"/>
    <property type="match status" value="1"/>
</dbReference>
<evidence type="ECO:0000259" key="5">
    <source>
        <dbReference type="PROSITE" id="PS51716"/>
    </source>
</evidence>
<organism evidence="6">
    <name type="scientific">Lotharella oceanica</name>
    <dbReference type="NCBI Taxonomy" id="641309"/>
    <lineage>
        <taxon>Eukaryota</taxon>
        <taxon>Sar</taxon>
        <taxon>Rhizaria</taxon>
        <taxon>Cercozoa</taxon>
        <taxon>Chlorarachniophyceae</taxon>
        <taxon>Lotharella</taxon>
    </lineage>
</organism>
<dbReference type="InterPro" id="IPR030385">
    <property type="entry name" value="G_IRG_dom"/>
</dbReference>
<dbReference type="Gene3D" id="3.40.50.300">
    <property type="entry name" value="P-loop containing nucleotide triphosphate hydrolases"/>
    <property type="match status" value="1"/>
</dbReference>
<gene>
    <name evidence="6" type="ORF">LSP00402_LOCUS11441</name>
</gene>
<dbReference type="GO" id="GO:0005525">
    <property type="term" value="F:GTP binding"/>
    <property type="evidence" value="ECO:0007669"/>
    <property type="project" value="UniProtKB-KW"/>
</dbReference>
<keyword evidence="2" id="KW-0547">Nucleotide-binding</keyword>
<dbReference type="SUPFAM" id="SSF52540">
    <property type="entry name" value="P-loop containing nucleoside triphosphate hydrolases"/>
    <property type="match status" value="1"/>
</dbReference>
<comment type="similarity">
    <text evidence="1">Belongs to the TRAFAC class dynamin-like GTPase superfamily. IRG family.</text>
</comment>